<evidence type="ECO:0000256" key="1">
    <source>
        <dbReference type="SAM" id="Phobius"/>
    </source>
</evidence>
<feature type="transmembrane region" description="Helical" evidence="1">
    <location>
        <begin position="12"/>
        <end position="32"/>
    </location>
</feature>
<dbReference type="Pfam" id="PF07963">
    <property type="entry name" value="N_methyl"/>
    <property type="match status" value="1"/>
</dbReference>
<sequence>MKAFKQHGLSLIEVMVALVISTILILGVTDLFNSSLMSGRSNSELARIQENGRLAMEVIGADARLAGLQTCTTNNWKAASIEDAVTLDSNQKAFSVKYIDPKNCGDIGAAQQTVTYTFANNSLSKAVNGNPAQPLLGDNQEPVDGSFTLLPDNSSPETANAVQITIKVQSSQANFTAREFSSTYEFKNRLIARD</sequence>
<dbReference type="EMBL" id="FOWP01000001">
    <property type="protein sequence ID" value="SFO68441.1"/>
    <property type="molecule type" value="Genomic_DNA"/>
</dbReference>
<name>A0A1I5J7U5_9GAMM</name>
<keyword evidence="1" id="KW-1133">Transmembrane helix</keyword>
<organism evidence="2 3">
    <name type="scientific">Ectopseudomonas composti</name>
    <dbReference type="NCBI Taxonomy" id="658457"/>
    <lineage>
        <taxon>Bacteria</taxon>
        <taxon>Pseudomonadati</taxon>
        <taxon>Pseudomonadota</taxon>
        <taxon>Gammaproteobacteria</taxon>
        <taxon>Pseudomonadales</taxon>
        <taxon>Pseudomonadaceae</taxon>
        <taxon>Ectopseudomonas</taxon>
    </lineage>
</organism>
<dbReference type="PROSITE" id="PS00409">
    <property type="entry name" value="PROKAR_NTER_METHYL"/>
    <property type="match status" value="1"/>
</dbReference>
<dbReference type="Proteomes" id="UP000182400">
    <property type="component" value="Unassembled WGS sequence"/>
</dbReference>
<dbReference type="NCBIfam" id="TIGR02532">
    <property type="entry name" value="IV_pilin_GFxxxE"/>
    <property type="match status" value="1"/>
</dbReference>
<dbReference type="RefSeq" id="WP_074935957.1">
    <property type="nucleotide sequence ID" value="NZ_FOWP01000001.1"/>
</dbReference>
<evidence type="ECO:0000313" key="3">
    <source>
        <dbReference type="Proteomes" id="UP000182400"/>
    </source>
</evidence>
<keyword evidence="1" id="KW-0812">Transmembrane</keyword>
<gene>
    <name evidence="2" type="ORF">SAMN05216601_10153</name>
</gene>
<keyword evidence="1" id="KW-0472">Membrane</keyword>
<dbReference type="AlphaFoldDB" id="A0A1I5J7U5"/>
<dbReference type="OrthoDB" id="5296662at2"/>
<accession>A0A1I5J7U5</accession>
<proteinExistence type="predicted"/>
<dbReference type="InterPro" id="IPR012902">
    <property type="entry name" value="N_methyl_site"/>
</dbReference>
<evidence type="ECO:0000313" key="2">
    <source>
        <dbReference type="EMBL" id="SFO68441.1"/>
    </source>
</evidence>
<protein>
    <submittedName>
        <fullName evidence="2">Prepilin-type N-terminal cleavage/methylation domain-containing protein</fullName>
    </submittedName>
</protein>
<dbReference type="STRING" id="658457.SAMN05216601_10153"/>
<reference evidence="2 3" key="1">
    <citation type="submission" date="2016-10" db="EMBL/GenBank/DDBJ databases">
        <authorList>
            <person name="de Groot N.N."/>
        </authorList>
    </citation>
    <scope>NUCLEOTIDE SEQUENCE [LARGE SCALE GENOMIC DNA]</scope>
    <source>
        <strain evidence="2 3">CCUG 59231</strain>
    </source>
</reference>